<dbReference type="Proteomes" id="UP000029964">
    <property type="component" value="Unassembled WGS sequence"/>
</dbReference>
<dbReference type="STRING" id="857340.A0A086SVT2"/>
<dbReference type="SUPFAM" id="SSF53474">
    <property type="entry name" value="alpha/beta-Hydrolases"/>
    <property type="match status" value="1"/>
</dbReference>
<dbReference type="PANTHER" id="PTHR35560:SF3">
    <property type="entry name" value="PEPTIDASE S9 PROLYL OLIGOPEPTIDASE CATALYTIC DOMAIN-CONTAINING PROTEIN"/>
    <property type="match status" value="1"/>
</dbReference>
<protein>
    <submittedName>
        <fullName evidence="1">Uncharacterized protein</fullName>
    </submittedName>
</protein>
<dbReference type="Gene3D" id="3.40.50.1820">
    <property type="entry name" value="alpha/beta hydrolase"/>
    <property type="match status" value="1"/>
</dbReference>
<dbReference type="PANTHER" id="PTHR35560">
    <property type="entry name" value="BLL0132 PROTEIN"/>
    <property type="match status" value="1"/>
</dbReference>
<name>A0A086SVT2_HAPC1</name>
<sequence>MAASQIDTPPSDGDWVTGYRSIATPETFRLDRRKVFEDKDIALVGASIKNGEISARQMGLIDNGTLIVAPCFMTQVDHDQGAGKPGEFIWGLTTWASGQKAIGPGAGNTTSSYDVLDALVDQYLNTTTYPNVEAVVVAGHSLGGQAVQRYAAIGKDKEDEDRVHYWTGCSGVDRYKFGLDTGFPAYNLGTLNDMGREGIIKQYRRRPVHHLLGLDDFGPGDIRCQAMTQGRTHLERGQNFDRLLERLGGPTRNTVSYVPGVAHDGPAMFQSDEGIYKFFKVQADLDR</sequence>
<reference evidence="2" key="1">
    <citation type="journal article" date="2014" name="Genome Announc.">
        <title>Genome sequence and annotation of Acremonium chrysogenum, producer of the beta-lactam antibiotic cephalosporin C.</title>
        <authorList>
            <person name="Terfehr D."/>
            <person name="Dahlmann T.A."/>
            <person name="Specht T."/>
            <person name="Zadra I."/>
            <person name="Kuernsteiner H."/>
            <person name="Kueck U."/>
        </authorList>
    </citation>
    <scope>NUCLEOTIDE SEQUENCE [LARGE SCALE GENOMIC DNA]</scope>
    <source>
        <strain evidence="2">ATCC 11550 / CBS 779.69 / DSM 880 / IAM 14645 / JCM 23072 / IMI 49137</strain>
    </source>
</reference>
<dbReference type="HOGENOM" id="CLU_023751_1_0_1"/>
<comment type="caution">
    <text evidence="1">The sequence shown here is derived from an EMBL/GenBank/DDBJ whole genome shotgun (WGS) entry which is preliminary data.</text>
</comment>
<proteinExistence type="predicted"/>
<keyword evidence="2" id="KW-1185">Reference proteome</keyword>
<gene>
    <name evidence="1" type="ORF">ACRE_080690</name>
</gene>
<evidence type="ECO:0000313" key="1">
    <source>
        <dbReference type="EMBL" id="KFH41214.1"/>
    </source>
</evidence>
<evidence type="ECO:0000313" key="2">
    <source>
        <dbReference type="Proteomes" id="UP000029964"/>
    </source>
</evidence>
<dbReference type="OrthoDB" id="2019572at2759"/>
<accession>A0A086SVT2</accession>
<dbReference type="AlphaFoldDB" id="A0A086SVT2"/>
<dbReference type="EMBL" id="JPKY01000140">
    <property type="protein sequence ID" value="KFH41214.1"/>
    <property type="molecule type" value="Genomic_DNA"/>
</dbReference>
<dbReference type="InterPro" id="IPR029058">
    <property type="entry name" value="AB_hydrolase_fold"/>
</dbReference>
<organism evidence="1 2">
    <name type="scientific">Hapsidospora chrysogenum (strain ATCC 11550 / CBS 779.69 / DSM 880 / IAM 14645 / JCM 23072 / IMI 49137)</name>
    <name type="common">Acremonium chrysogenum</name>
    <dbReference type="NCBI Taxonomy" id="857340"/>
    <lineage>
        <taxon>Eukaryota</taxon>
        <taxon>Fungi</taxon>
        <taxon>Dikarya</taxon>
        <taxon>Ascomycota</taxon>
        <taxon>Pezizomycotina</taxon>
        <taxon>Sordariomycetes</taxon>
        <taxon>Hypocreomycetidae</taxon>
        <taxon>Hypocreales</taxon>
        <taxon>Bionectriaceae</taxon>
        <taxon>Hapsidospora</taxon>
    </lineage>
</organism>